<proteinExistence type="inferred from homology"/>
<sequence>MMYKSILLASDGSDYSFRAAKEALNFRSEESVITVLSVLETEAVKYDFLQDEPGEKDIKEKHIKVLQPITELYDSNNVNYQLRLESGNPIRKVVAIANEGTYDVVVIGSRGLNAFQEMMLGSVSHQVTKKSKIPVVIVK</sequence>
<dbReference type="KEGG" id="nmy:CJ229_007150"/>
<evidence type="ECO:0000313" key="4">
    <source>
        <dbReference type="Proteomes" id="UP000243626"/>
    </source>
</evidence>
<dbReference type="PANTHER" id="PTHR46268">
    <property type="entry name" value="STRESS RESPONSE PROTEIN NHAX"/>
    <property type="match status" value="1"/>
</dbReference>
<evidence type="ECO:0000259" key="2">
    <source>
        <dbReference type="Pfam" id="PF00582"/>
    </source>
</evidence>
<dbReference type="InterPro" id="IPR006015">
    <property type="entry name" value="Universal_stress_UspA"/>
</dbReference>
<dbReference type="Pfam" id="PF00582">
    <property type="entry name" value="Usp"/>
    <property type="match status" value="1"/>
</dbReference>
<dbReference type="EMBL" id="CP136964">
    <property type="protein sequence ID" value="WOS95865.1"/>
    <property type="molecule type" value="Genomic_DNA"/>
</dbReference>
<dbReference type="Proteomes" id="UP000243626">
    <property type="component" value="Chromosome"/>
</dbReference>
<name>A0AAF0YI34_9STAP</name>
<dbReference type="Gene3D" id="3.40.50.620">
    <property type="entry name" value="HUPs"/>
    <property type="match status" value="1"/>
</dbReference>
<dbReference type="AlphaFoldDB" id="A0AAF0YI34"/>
<dbReference type="PRINTS" id="PR01438">
    <property type="entry name" value="UNVRSLSTRESS"/>
</dbReference>
<gene>
    <name evidence="3" type="ORF">CJ229_007150</name>
</gene>
<organism evidence="3 4">
    <name type="scientific">Nosocomiicoccus massiliensis</name>
    <dbReference type="NCBI Taxonomy" id="1232430"/>
    <lineage>
        <taxon>Bacteria</taxon>
        <taxon>Bacillati</taxon>
        <taxon>Bacillota</taxon>
        <taxon>Bacilli</taxon>
        <taxon>Bacillales</taxon>
        <taxon>Staphylococcaceae</taxon>
        <taxon>Nosocomiicoccus</taxon>
    </lineage>
</organism>
<reference evidence="4" key="1">
    <citation type="submission" date="2017-09" db="EMBL/GenBank/DDBJ databases">
        <title>Bacterial strain isolated from the female urinary microbiota.</title>
        <authorList>
            <person name="Thomas-White K."/>
            <person name="Kumar N."/>
            <person name="Forster S."/>
            <person name="Putonti C."/>
            <person name="Lawley T."/>
            <person name="Wolfe A.J."/>
        </authorList>
    </citation>
    <scope>NUCLEOTIDE SEQUENCE [LARGE SCALE GENOMIC DNA]</scope>
    <source>
        <strain evidence="4">UMB0959</strain>
    </source>
</reference>
<evidence type="ECO:0000256" key="1">
    <source>
        <dbReference type="ARBA" id="ARBA00008791"/>
    </source>
</evidence>
<comment type="similarity">
    <text evidence="1">Belongs to the universal stress protein A family.</text>
</comment>
<accession>A0AAF0YI34</accession>
<reference evidence="3 4" key="2">
    <citation type="submission" date="2023-10" db="EMBL/GenBank/DDBJ databases">
        <authorList>
            <person name="Choi B."/>
        </authorList>
    </citation>
    <scope>NUCLEOTIDE SEQUENCE [LARGE SCALE GENOMIC DNA]</scope>
    <source>
        <strain evidence="3 4">UMB0959</strain>
    </source>
</reference>
<dbReference type="InterPro" id="IPR006016">
    <property type="entry name" value="UspA"/>
</dbReference>
<keyword evidence="4" id="KW-1185">Reference proteome</keyword>
<dbReference type="PANTHER" id="PTHR46268:SF6">
    <property type="entry name" value="UNIVERSAL STRESS PROTEIN UP12"/>
    <property type="match status" value="1"/>
</dbReference>
<dbReference type="RefSeq" id="WP_317846550.1">
    <property type="nucleotide sequence ID" value="NZ_CP136964.1"/>
</dbReference>
<dbReference type="CDD" id="cd00293">
    <property type="entry name" value="USP-like"/>
    <property type="match status" value="1"/>
</dbReference>
<protein>
    <submittedName>
        <fullName evidence="3">Universal stress protein</fullName>
    </submittedName>
</protein>
<dbReference type="InterPro" id="IPR014729">
    <property type="entry name" value="Rossmann-like_a/b/a_fold"/>
</dbReference>
<dbReference type="SUPFAM" id="SSF52402">
    <property type="entry name" value="Adenine nucleotide alpha hydrolases-like"/>
    <property type="match status" value="1"/>
</dbReference>
<evidence type="ECO:0000313" key="3">
    <source>
        <dbReference type="EMBL" id="WOS95865.1"/>
    </source>
</evidence>
<feature type="domain" description="UspA" evidence="2">
    <location>
        <begin position="2"/>
        <end position="139"/>
    </location>
</feature>